<evidence type="ECO:0000313" key="2">
    <source>
        <dbReference type="Proteomes" id="UP000594014"/>
    </source>
</evidence>
<accession>A0ACD1A890</accession>
<dbReference type="Proteomes" id="UP000594014">
    <property type="component" value="Chromosome"/>
</dbReference>
<name>A0ACD1A890_9FIRM</name>
<sequence length="158" mass="18261">MAKNKIKELITEELSEFLKTNGYELYNVEFVKEGKDWFLRVYIDRAENSDEGIGTDDCEKVSRYLSEKLDSLDPIEQNYYLEVSSPGMDRALIKDSDYVRYAGRFVDITLYQGFNGKKTFFGKLEGLQDGNLVILDEKEARIEIPMEKVAKTKLAVLF</sequence>
<keyword evidence="2" id="KW-1185">Reference proteome</keyword>
<gene>
    <name evidence="1" type="ORF">FRZ06_03985</name>
</gene>
<reference evidence="1" key="1">
    <citation type="submission" date="2019-08" db="EMBL/GenBank/DDBJ databases">
        <title>Genome sequence of Clostridiales bacterium MT110.</title>
        <authorList>
            <person name="Cao J."/>
        </authorList>
    </citation>
    <scope>NUCLEOTIDE SEQUENCE</scope>
    <source>
        <strain evidence="1">MT110</strain>
    </source>
</reference>
<evidence type="ECO:0000313" key="1">
    <source>
        <dbReference type="EMBL" id="QOX62563.1"/>
    </source>
</evidence>
<organism evidence="1 2">
    <name type="scientific">Anoxybacterium hadale</name>
    <dbReference type="NCBI Taxonomy" id="3408580"/>
    <lineage>
        <taxon>Bacteria</taxon>
        <taxon>Bacillati</taxon>
        <taxon>Bacillota</taxon>
        <taxon>Clostridia</taxon>
        <taxon>Peptostreptococcales</taxon>
        <taxon>Anaerovoracaceae</taxon>
        <taxon>Anoxybacterium</taxon>
    </lineage>
</organism>
<proteinExistence type="predicted"/>
<protein>
    <submittedName>
        <fullName evidence="1">Ribosome maturation factor RimP</fullName>
    </submittedName>
</protein>
<dbReference type="EMBL" id="CP042469">
    <property type="protein sequence ID" value="QOX62563.1"/>
    <property type="molecule type" value="Genomic_DNA"/>
</dbReference>